<keyword evidence="4" id="KW-1185">Reference proteome</keyword>
<feature type="region of interest" description="Disordered" evidence="1">
    <location>
        <begin position="179"/>
        <end position="348"/>
    </location>
</feature>
<feature type="compositionally biased region" description="Polar residues" evidence="1">
    <location>
        <begin position="407"/>
        <end position="421"/>
    </location>
</feature>
<feature type="signal peptide" evidence="2">
    <location>
        <begin position="1"/>
        <end position="20"/>
    </location>
</feature>
<reference evidence="3 4" key="1">
    <citation type="submission" date="2019-05" db="EMBL/GenBank/DDBJ databases">
        <title>Emergence of the Ug99 lineage of the wheat stem rust pathogen through somatic hybridization.</title>
        <authorList>
            <person name="Li F."/>
            <person name="Upadhyaya N.M."/>
            <person name="Sperschneider J."/>
            <person name="Matny O."/>
            <person name="Nguyen-Phuc H."/>
            <person name="Mago R."/>
            <person name="Raley C."/>
            <person name="Miller M.E."/>
            <person name="Silverstein K.A.T."/>
            <person name="Henningsen E."/>
            <person name="Hirsch C.D."/>
            <person name="Visser B."/>
            <person name="Pretorius Z.A."/>
            <person name="Steffenson B.J."/>
            <person name="Schwessinger B."/>
            <person name="Dodds P.N."/>
            <person name="Figueroa M."/>
        </authorList>
    </citation>
    <scope>NUCLEOTIDE SEQUENCE [LARGE SCALE GENOMIC DNA]</scope>
    <source>
        <strain evidence="3">21-0</strain>
    </source>
</reference>
<feature type="chain" id="PRO_5022796270" evidence="2">
    <location>
        <begin position="21"/>
        <end position="529"/>
    </location>
</feature>
<organism evidence="3 4">
    <name type="scientific">Puccinia graminis f. sp. tritici</name>
    <dbReference type="NCBI Taxonomy" id="56615"/>
    <lineage>
        <taxon>Eukaryota</taxon>
        <taxon>Fungi</taxon>
        <taxon>Dikarya</taxon>
        <taxon>Basidiomycota</taxon>
        <taxon>Pucciniomycotina</taxon>
        <taxon>Pucciniomycetes</taxon>
        <taxon>Pucciniales</taxon>
        <taxon>Pucciniaceae</taxon>
        <taxon>Puccinia</taxon>
    </lineage>
</organism>
<accession>A0A5B0Q4W1</accession>
<feature type="compositionally biased region" description="Basic and acidic residues" evidence="1">
    <location>
        <begin position="270"/>
        <end position="289"/>
    </location>
</feature>
<feature type="compositionally biased region" description="Basic and acidic residues" evidence="1">
    <location>
        <begin position="194"/>
        <end position="219"/>
    </location>
</feature>
<comment type="caution">
    <text evidence="3">The sequence shown here is derived from an EMBL/GenBank/DDBJ whole genome shotgun (WGS) entry which is preliminary data.</text>
</comment>
<evidence type="ECO:0000256" key="2">
    <source>
        <dbReference type="SAM" id="SignalP"/>
    </source>
</evidence>
<feature type="compositionally biased region" description="Basic and acidic residues" evidence="1">
    <location>
        <begin position="435"/>
        <end position="471"/>
    </location>
</feature>
<dbReference type="OrthoDB" id="10315776at2759"/>
<evidence type="ECO:0000313" key="4">
    <source>
        <dbReference type="Proteomes" id="UP000324748"/>
    </source>
</evidence>
<feature type="region of interest" description="Disordered" evidence="1">
    <location>
        <begin position="383"/>
        <end position="482"/>
    </location>
</feature>
<evidence type="ECO:0000313" key="3">
    <source>
        <dbReference type="EMBL" id="KAA1108290.1"/>
    </source>
</evidence>
<feature type="compositionally biased region" description="Basic and acidic residues" evidence="1">
    <location>
        <begin position="325"/>
        <end position="343"/>
    </location>
</feature>
<dbReference type="AlphaFoldDB" id="A0A5B0Q4W1"/>
<gene>
    <name evidence="3" type="ORF">PGT21_006868</name>
</gene>
<dbReference type="EMBL" id="VSWC01000028">
    <property type="protein sequence ID" value="KAA1108290.1"/>
    <property type="molecule type" value="Genomic_DNA"/>
</dbReference>
<keyword evidence="2" id="KW-0732">Signal</keyword>
<sequence>MLFVQLFIALHFIQPYGVFAHTVPTFVKPLKEVFPASKPLGKLDTAFRDCYNLDGGRFHSPPRDQFPPILENLHSTGIPKRQNRDPKRRVTWDESTVKVFEIPKEEPEPGEEIPQYVKRYVQKRWQWRHIDDFTDDERKRKYGTRYLIGSNRQIHEYTEFPTKKVNFKGNFIRVPADFPPPSEKILPPEFQEGNLERKLSPTEYRNSFEEQKDEGKAGGEELNNSGSYPMINEHSVNKKETDINENQEFDDPKHRKAGYKKVPTSFRDQIIGRHKETHISETKKFDDPNQGKAGSEKLSTSVTDQIDTSYSPKIKSFKIGNDPLGEEKFSENKNGGLKEKEIQGESDSQDGLQAILEFDEDLKHKKAGYKKVSTSFRDQIIGRQKETHISETKKFDAPNQGKAGSEKLSTSVTDQIDTSYSPKIKPLKIGNDPLGEEKFSEKKIGGLKEKEIQEAKDKSSYPDKSNPKEHVNNPPAGKTDYPQEISFYSKFKSGIKSYWEKIKDTWYRLSKFISEKIFGIKKQKPLIIK</sequence>
<dbReference type="Proteomes" id="UP000324748">
    <property type="component" value="Unassembled WGS sequence"/>
</dbReference>
<name>A0A5B0Q4W1_PUCGR</name>
<evidence type="ECO:0000256" key="1">
    <source>
        <dbReference type="SAM" id="MobiDB-lite"/>
    </source>
</evidence>
<feature type="compositionally biased region" description="Basic and acidic residues" evidence="1">
    <location>
        <begin position="383"/>
        <end position="396"/>
    </location>
</feature>
<protein>
    <submittedName>
        <fullName evidence="3">Uncharacterized protein</fullName>
    </submittedName>
</protein>
<feature type="compositionally biased region" description="Polar residues" evidence="1">
    <location>
        <begin position="297"/>
        <end position="311"/>
    </location>
</feature>
<proteinExistence type="predicted"/>